<dbReference type="InterPro" id="IPR003599">
    <property type="entry name" value="Ig_sub"/>
</dbReference>
<feature type="transmembrane region" description="Helical" evidence="1">
    <location>
        <begin position="687"/>
        <end position="708"/>
    </location>
</feature>
<dbReference type="GO" id="GO:0033691">
    <property type="term" value="F:sialic acid binding"/>
    <property type="evidence" value="ECO:0007669"/>
    <property type="project" value="TreeGrafter"/>
</dbReference>
<evidence type="ECO:0000313" key="4">
    <source>
        <dbReference type="Proteomes" id="UP000507470"/>
    </source>
</evidence>
<evidence type="ECO:0000313" key="3">
    <source>
        <dbReference type="EMBL" id="CAC5410865.1"/>
    </source>
</evidence>
<dbReference type="Gene3D" id="2.60.40.10">
    <property type="entry name" value="Immunoglobulins"/>
    <property type="match status" value="6"/>
</dbReference>
<dbReference type="Proteomes" id="UP000507470">
    <property type="component" value="Unassembled WGS sequence"/>
</dbReference>
<keyword evidence="1" id="KW-0812">Transmembrane</keyword>
<dbReference type="GO" id="GO:0005769">
    <property type="term" value="C:early endosome"/>
    <property type="evidence" value="ECO:0007669"/>
    <property type="project" value="TreeGrafter"/>
</dbReference>
<dbReference type="EMBL" id="CACVKT020007820">
    <property type="protein sequence ID" value="CAC5410865.1"/>
    <property type="molecule type" value="Genomic_DNA"/>
</dbReference>
<feature type="domain" description="Ig-like" evidence="2">
    <location>
        <begin position="30"/>
        <end position="124"/>
    </location>
</feature>
<dbReference type="PANTHER" id="PTHR46958">
    <property type="entry name" value="B-CELL RECEPTOR CD22"/>
    <property type="match status" value="1"/>
</dbReference>
<name>A0A6J8DSE7_MYTCO</name>
<dbReference type="InterPro" id="IPR036179">
    <property type="entry name" value="Ig-like_dom_sf"/>
</dbReference>
<dbReference type="OrthoDB" id="382013at2759"/>
<evidence type="ECO:0000256" key="1">
    <source>
        <dbReference type="SAM" id="Phobius"/>
    </source>
</evidence>
<organism evidence="3 4">
    <name type="scientific">Mytilus coruscus</name>
    <name type="common">Sea mussel</name>
    <dbReference type="NCBI Taxonomy" id="42192"/>
    <lineage>
        <taxon>Eukaryota</taxon>
        <taxon>Metazoa</taxon>
        <taxon>Spiralia</taxon>
        <taxon>Lophotrochozoa</taxon>
        <taxon>Mollusca</taxon>
        <taxon>Bivalvia</taxon>
        <taxon>Autobranchia</taxon>
        <taxon>Pteriomorphia</taxon>
        <taxon>Mytilida</taxon>
        <taxon>Mytiloidea</taxon>
        <taxon>Mytilidae</taxon>
        <taxon>Mytilinae</taxon>
        <taxon>Mytilus</taxon>
    </lineage>
</organism>
<feature type="domain" description="Ig-like" evidence="2">
    <location>
        <begin position="269"/>
        <end position="363"/>
    </location>
</feature>
<dbReference type="GO" id="GO:0055037">
    <property type="term" value="C:recycling endosome"/>
    <property type="evidence" value="ECO:0007669"/>
    <property type="project" value="TreeGrafter"/>
</dbReference>
<reference evidence="3 4" key="1">
    <citation type="submission" date="2020-06" db="EMBL/GenBank/DDBJ databases">
        <authorList>
            <person name="Li R."/>
            <person name="Bekaert M."/>
        </authorList>
    </citation>
    <scope>NUCLEOTIDE SEQUENCE [LARGE SCALE GENOMIC DNA]</scope>
    <source>
        <strain evidence="4">wild</strain>
    </source>
</reference>
<dbReference type="PANTHER" id="PTHR46958:SF1">
    <property type="entry name" value="B-CELL RECEPTOR CD22"/>
    <property type="match status" value="1"/>
</dbReference>
<dbReference type="GO" id="GO:0009897">
    <property type="term" value="C:external side of plasma membrane"/>
    <property type="evidence" value="ECO:0007669"/>
    <property type="project" value="TreeGrafter"/>
</dbReference>
<proteinExistence type="predicted"/>
<feature type="domain" description="Ig-like" evidence="2">
    <location>
        <begin position="569"/>
        <end position="663"/>
    </location>
</feature>
<protein>
    <submittedName>
        <fullName evidence="3">HMCN</fullName>
    </submittedName>
</protein>
<sequence>MKKKERPSYRLICIHVIVQCIFEVSEASTPTIIVDKDEFNLNYGSKLVIDTTIPTSSTVHKVYWIRNSSGVITTLDHGLSGTDGITVDNPALTLSKVTDIDNGLYTCIAENDEGIGFSKTVNVTVNGGAPYVEVVKTSYSVLYGDHVVLKCQISSVLRLIFVAWQKENNGILTVLNSGAVGTKGIRKSDPSLIIPTTSFYDSGNYTCFGCNSAGIGKSNPISLRIYGGKCIFKIYSNLPFDAFVSEKDIYCCCNQGYTVTYNIAKGQVPSVYTSTMKYNVEYGGEVTLQCSVISRVSLQNIYWEKSSNGLIKAINQRDRGTRGVSVSTPSLTILKVTLADIGEYTCIASNAVGTVRSDKIILTIKGGLPLVTVGAFAYNVVYGNKITLRCSVSSDPKANLVYWQKKVNGVLSTLSHNAVGTNGMTPNNPSLTIESVTLYDSGAYLCSAVNAVGTSSSQWTTLSVTGALPVVKTDLPTYFVEYGESVTLPCSVLSTPVQTNVYWEKTVNDRDTFIHSGTPGTHGMSLSSPSLTIDSAAESDNGNYTCIAINSLGITESLTLSLTVLGESPIVSVNKENYTVNAGSSALLQCDIQSNMPYNHIYWERNINGTTTMLLPGMIGISGVTTEDPFLRIDEVDLSMAGEYSCYAVNKVGTGHSYPVVLIVTPTDNATDSHDYPDESNSNRLPILLSVTLGVCFTVFIAIMIVWFRKQLLNKLGRRHKLSVENIGID</sequence>
<dbReference type="Pfam" id="PF13927">
    <property type="entry name" value="Ig_3"/>
    <property type="match status" value="4"/>
</dbReference>
<dbReference type="GO" id="GO:0070062">
    <property type="term" value="C:extracellular exosome"/>
    <property type="evidence" value="ECO:0007669"/>
    <property type="project" value="TreeGrafter"/>
</dbReference>
<dbReference type="InterPro" id="IPR003598">
    <property type="entry name" value="Ig_sub2"/>
</dbReference>
<dbReference type="Pfam" id="PF13895">
    <property type="entry name" value="Ig_2"/>
    <property type="match status" value="1"/>
</dbReference>
<evidence type="ECO:0000259" key="2">
    <source>
        <dbReference type="PROSITE" id="PS50835"/>
    </source>
</evidence>
<dbReference type="InterPro" id="IPR007110">
    <property type="entry name" value="Ig-like_dom"/>
</dbReference>
<keyword evidence="1" id="KW-0472">Membrane</keyword>
<dbReference type="SMART" id="SM00408">
    <property type="entry name" value="IGc2"/>
    <property type="match status" value="6"/>
</dbReference>
<feature type="domain" description="Ig-like" evidence="2">
    <location>
        <begin position="130"/>
        <end position="222"/>
    </location>
</feature>
<gene>
    <name evidence="3" type="ORF">MCOR_44023</name>
</gene>
<dbReference type="GO" id="GO:0050859">
    <property type="term" value="P:negative regulation of B cell receptor signaling pathway"/>
    <property type="evidence" value="ECO:0007669"/>
    <property type="project" value="TreeGrafter"/>
</dbReference>
<feature type="domain" description="Ig-like" evidence="2">
    <location>
        <begin position="369"/>
        <end position="465"/>
    </location>
</feature>
<keyword evidence="1" id="KW-1133">Transmembrane helix</keyword>
<dbReference type="AlphaFoldDB" id="A0A6J8DSE7"/>
<dbReference type="SUPFAM" id="SSF48726">
    <property type="entry name" value="Immunoglobulin"/>
    <property type="match status" value="6"/>
</dbReference>
<dbReference type="SMART" id="SM00409">
    <property type="entry name" value="IG"/>
    <property type="match status" value="6"/>
</dbReference>
<feature type="domain" description="Ig-like" evidence="2">
    <location>
        <begin position="469"/>
        <end position="561"/>
    </location>
</feature>
<dbReference type="InterPro" id="IPR013783">
    <property type="entry name" value="Ig-like_fold"/>
</dbReference>
<dbReference type="CDD" id="cd00096">
    <property type="entry name" value="Ig"/>
    <property type="match status" value="4"/>
</dbReference>
<keyword evidence="4" id="KW-1185">Reference proteome</keyword>
<dbReference type="GO" id="GO:0042609">
    <property type="term" value="F:CD4 receptor binding"/>
    <property type="evidence" value="ECO:0007669"/>
    <property type="project" value="TreeGrafter"/>
</dbReference>
<dbReference type="GO" id="GO:0019903">
    <property type="term" value="F:protein phosphatase binding"/>
    <property type="evidence" value="ECO:0007669"/>
    <property type="project" value="TreeGrafter"/>
</dbReference>
<accession>A0A6J8DSE7</accession>
<dbReference type="PROSITE" id="PS50835">
    <property type="entry name" value="IG_LIKE"/>
    <property type="match status" value="6"/>
</dbReference>